<dbReference type="OrthoDB" id="3239304at2759"/>
<feature type="transmembrane region" description="Helical" evidence="1">
    <location>
        <begin position="57"/>
        <end position="76"/>
    </location>
</feature>
<keyword evidence="1" id="KW-0472">Membrane</keyword>
<evidence type="ECO:0000313" key="3">
    <source>
        <dbReference type="Proteomes" id="UP000759537"/>
    </source>
</evidence>
<feature type="transmembrane region" description="Helical" evidence="1">
    <location>
        <begin position="143"/>
        <end position="165"/>
    </location>
</feature>
<protein>
    <submittedName>
        <fullName evidence="2">Uncharacterized protein</fullName>
    </submittedName>
</protein>
<keyword evidence="1" id="KW-1133">Transmembrane helix</keyword>
<evidence type="ECO:0000256" key="1">
    <source>
        <dbReference type="SAM" id="Phobius"/>
    </source>
</evidence>
<gene>
    <name evidence="2" type="ORF">DFH94DRAFT_305106</name>
</gene>
<name>A0A9P5N0C0_9AGAM</name>
<keyword evidence="1" id="KW-0812">Transmembrane</keyword>
<organism evidence="2 3">
    <name type="scientific">Russula ochroleuca</name>
    <dbReference type="NCBI Taxonomy" id="152965"/>
    <lineage>
        <taxon>Eukaryota</taxon>
        <taxon>Fungi</taxon>
        <taxon>Dikarya</taxon>
        <taxon>Basidiomycota</taxon>
        <taxon>Agaricomycotina</taxon>
        <taxon>Agaricomycetes</taxon>
        <taxon>Russulales</taxon>
        <taxon>Russulaceae</taxon>
        <taxon>Russula</taxon>
    </lineage>
</organism>
<keyword evidence="3" id="KW-1185">Reference proteome</keyword>
<dbReference type="Proteomes" id="UP000759537">
    <property type="component" value="Unassembled WGS sequence"/>
</dbReference>
<accession>A0A9P5N0C0</accession>
<sequence length="228" mass="24481">MAARHFLCCLPLRLGALLISLIQLLGAGLIAAASWVTLESMRGHLPSFLRGTIASNALFYSFLSITALFGVFGTLARKAGLLGTYAYFLSYSIGVQIVIDVAYVWAFFSQSRASLVDRCIDGSTDQEVKNICDKSFDTGKWTFLVSVVIGLTIQLWAAYIVTSYAKKLQDEQAWRSGPGVAPPPDAAGSKYAHVHGDDHIPLTGPSYAYSDASHSFGSAAPHHTTASV</sequence>
<dbReference type="AlphaFoldDB" id="A0A9P5N0C0"/>
<feature type="transmembrane region" description="Helical" evidence="1">
    <location>
        <begin position="88"/>
        <end position="108"/>
    </location>
</feature>
<comment type="caution">
    <text evidence="2">The sequence shown here is derived from an EMBL/GenBank/DDBJ whole genome shotgun (WGS) entry which is preliminary data.</text>
</comment>
<proteinExistence type="predicted"/>
<evidence type="ECO:0000313" key="2">
    <source>
        <dbReference type="EMBL" id="KAF8483339.1"/>
    </source>
</evidence>
<dbReference type="EMBL" id="WHVB01000004">
    <property type="protein sequence ID" value="KAF8483339.1"/>
    <property type="molecule type" value="Genomic_DNA"/>
</dbReference>
<reference evidence="2" key="1">
    <citation type="submission" date="2019-10" db="EMBL/GenBank/DDBJ databases">
        <authorList>
            <consortium name="DOE Joint Genome Institute"/>
            <person name="Kuo A."/>
            <person name="Miyauchi S."/>
            <person name="Kiss E."/>
            <person name="Drula E."/>
            <person name="Kohler A."/>
            <person name="Sanchez-Garcia M."/>
            <person name="Andreopoulos B."/>
            <person name="Barry K.W."/>
            <person name="Bonito G."/>
            <person name="Buee M."/>
            <person name="Carver A."/>
            <person name="Chen C."/>
            <person name="Cichocki N."/>
            <person name="Clum A."/>
            <person name="Culley D."/>
            <person name="Crous P.W."/>
            <person name="Fauchery L."/>
            <person name="Girlanda M."/>
            <person name="Hayes R."/>
            <person name="Keri Z."/>
            <person name="LaButti K."/>
            <person name="Lipzen A."/>
            <person name="Lombard V."/>
            <person name="Magnuson J."/>
            <person name="Maillard F."/>
            <person name="Morin E."/>
            <person name="Murat C."/>
            <person name="Nolan M."/>
            <person name="Ohm R."/>
            <person name="Pangilinan J."/>
            <person name="Pereira M."/>
            <person name="Perotto S."/>
            <person name="Peter M."/>
            <person name="Riley R."/>
            <person name="Sitrit Y."/>
            <person name="Stielow B."/>
            <person name="Szollosi G."/>
            <person name="Zifcakova L."/>
            <person name="Stursova M."/>
            <person name="Spatafora J.W."/>
            <person name="Tedersoo L."/>
            <person name="Vaario L.-M."/>
            <person name="Yamada A."/>
            <person name="Yan M."/>
            <person name="Wang P."/>
            <person name="Xu J."/>
            <person name="Bruns T."/>
            <person name="Baldrian P."/>
            <person name="Vilgalys R."/>
            <person name="Henrissat B."/>
            <person name="Grigoriev I.V."/>
            <person name="Hibbett D."/>
            <person name="Nagy L.G."/>
            <person name="Martin F.M."/>
        </authorList>
    </citation>
    <scope>NUCLEOTIDE SEQUENCE</scope>
    <source>
        <strain evidence="2">Prilba</strain>
    </source>
</reference>
<reference evidence="2" key="2">
    <citation type="journal article" date="2020" name="Nat. Commun.">
        <title>Large-scale genome sequencing of mycorrhizal fungi provides insights into the early evolution of symbiotic traits.</title>
        <authorList>
            <person name="Miyauchi S."/>
            <person name="Kiss E."/>
            <person name="Kuo A."/>
            <person name="Drula E."/>
            <person name="Kohler A."/>
            <person name="Sanchez-Garcia M."/>
            <person name="Morin E."/>
            <person name="Andreopoulos B."/>
            <person name="Barry K.W."/>
            <person name="Bonito G."/>
            <person name="Buee M."/>
            <person name="Carver A."/>
            <person name="Chen C."/>
            <person name="Cichocki N."/>
            <person name="Clum A."/>
            <person name="Culley D."/>
            <person name="Crous P.W."/>
            <person name="Fauchery L."/>
            <person name="Girlanda M."/>
            <person name="Hayes R.D."/>
            <person name="Keri Z."/>
            <person name="LaButti K."/>
            <person name="Lipzen A."/>
            <person name="Lombard V."/>
            <person name="Magnuson J."/>
            <person name="Maillard F."/>
            <person name="Murat C."/>
            <person name="Nolan M."/>
            <person name="Ohm R.A."/>
            <person name="Pangilinan J."/>
            <person name="Pereira M.F."/>
            <person name="Perotto S."/>
            <person name="Peter M."/>
            <person name="Pfister S."/>
            <person name="Riley R."/>
            <person name="Sitrit Y."/>
            <person name="Stielow J.B."/>
            <person name="Szollosi G."/>
            <person name="Zifcakova L."/>
            <person name="Stursova M."/>
            <person name="Spatafora J.W."/>
            <person name="Tedersoo L."/>
            <person name="Vaario L.M."/>
            <person name="Yamada A."/>
            <person name="Yan M."/>
            <person name="Wang P."/>
            <person name="Xu J."/>
            <person name="Bruns T."/>
            <person name="Baldrian P."/>
            <person name="Vilgalys R."/>
            <person name="Dunand C."/>
            <person name="Henrissat B."/>
            <person name="Grigoriev I.V."/>
            <person name="Hibbett D."/>
            <person name="Nagy L.G."/>
            <person name="Martin F.M."/>
        </authorList>
    </citation>
    <scope>NUCLEOTIDE SEQUENCE</scope>
    <source>
        <strain evidence="2">Prilba</strain>
    </source>
</reference>
<feature type="transmembrane region" description="Helical" evidence="1">
    <location>
        <begin position="12"/>
        <end position="37"/>
    </location>
</feature>